<feature type="chain" id="PRO_5038839559" evidence="2">
    <location>
        <begin position="22"/>
        <end position="282"/>
    </location>
</feature>
<dbReference type="EMBL" id="BKBC01000057">
    <property type="protein sequence ID" value="GEQ22691.1"/>
    <property type="molecule type" value="Genomic_DNA"/>
</dbReference>
<dbReference type="Pfam" id="PF00497">
    <property type="entry name" value="SBP_bac_3"/>
    <property type="match status" value="1"/>
</dbReference>
<dbReference type="PANTHER" id="PTHR35936:SF17">
    <property type="entry name" value="ARGININE-BINDING EXTRACELLULAR PROTEIN ARTP"/>
    <property type="match status" value="1"/>
</dbReference>
<comment type="caution">
    <text evidence="4">The sequence shown here is derived from an EMBL/GenBank/DDBJ whole genome shotgun (WGS) entry which is preliminary data.</text>
</comment>
<reference evidence="4 5" key="1">
    <citation type="submission" date="2019-07" db="EMBL/GenBank/DDBJ databases">
        <title>Whole genome shotgun sequence of Clostridium butyricum NBRC 3858.</title>
        <authorList>
            <person name="Hosoyama A."/>
            <person name="Uohara A."/>
            <person name="Ohji S."/>
            <person name="Ichikawa N."/>
        </authorList>
    </citation>
    <scope>NUCLEOTIDE SEQUENCE [LARGE SCALE GENOMIC DNA]</scope>
    <source>
        <strain evidence="4 5">NBRC 3858</strain>
    </source>
</reference>
<evidence type="ECO:0000256" key="2">
    <source>
        <dbReference type="SAM" id="SignalP"/>
    </source>
</evidence>
<proteinExistence type="predicted"/>
<protein>
    <submittedName>
        <fullName evidence="4">ABC transporter substrate-binding protein</fullName>
    </submittedName>
</protein>
<evidence type="ECO:0000259" key="3">
    <source>
        <dbReference type="SMART" id="SM00062"/>
    </source>
</evidence>
<dbReference type="InterPro" id="IPR001638">
    <property type="entry name" value="Solute-binding_3/MltF_N"/>
</dbReference>
<organism evidence="4 5">
    <name type="scientific">Clostridium butyricum</name>
    <dbReference type="NCBI Taxonomy" id="1492"/>
    <lineage>
        <taxon>Bacteria</taxon>
        <taxon>Bacillati</taxon>
        <taxon>Bacillota</taxon>
        <taxon>Clostridia</taxon>
        <taxon>Eubacteriales</taxon>
        <taxon>Clostridiaceae</taxon>
        <taxon>Clostridium</taxon>
    </lineage>
</organism>
<dbReference type="PANTHER" id="PTHR35936">
    <property type="entry name" value="MEMBRANE-BOUND LYTIC MUREIN TRANSGLYCOSYLASE F"/>
    <property type="match status" value="1"/>
</dbReference>
<dbReference type="AlphaFoldDB" id="A0A512TRH2"/>
<sequence length="282" mass="30598">MKRLRKIISVVLSISMLSILGGCGKSNSAGSSDNREKVLKVGMECAYAPFNWTQTDDSNGAIKIDGNNEYAYGYDVMMAKKIADKLGYKLQINKMEWDGLCPGVSSGKIDVSIAGQSITPERLESVDFSDVYYKADIVALTKKGTAYENAKNVEDLKGAACTSQLNTVWYDMLDQIPEAKKQAAIETVPAMIVALNSGKVDVVTTDKPTAMAAAYSNKDLVLLDFKDGKGFNASDEDVNMGIAIKKGNTELKEKINAALAEISDEDRAKMMDEAIKCQPLSE</sequence>
<dbReference type="SUPFAM" id="SSF53850">
    <property type="entry name" value="Periplasmic binding protein-like II"/>
    <property type="match status" value="1"/>
</dbReference>
<evidence type="ECO:0000313" key="4">
    <source>
        <dbReference type="EMBL" id="GEQ22691.1"/>
    </source>
</evidence>
<keyword evidence="1 2" id="KW-0732">Signal</keyword>
<feature type="domain" description="Solute-binding protein family 3/N-terminal" evidence="3">
    <location>
        <begin position="38"/>
        <end position="274"/>
    </location>
</feature>
<evidence type="ECO:0000313" key="5">
    <source>
        <dbReference type="Proteomes" id="UP000321089"/>
    </source>
</evidence>
<dbReference type="PROSITE" id="PS51257">
    <property type="entry name" value="PROKAR_LIPOPROTEIN"/>
    <property type="match status" value="1"/>
</dbReference>
<accession>A0A512TRH2</accession>
<dbReference type="Gene3D" id="3.40.190.10">
    <property type="entry name" value="Periplasmic binding protein-like II"/>
    <property type="match status" value="2"/>
</dbReference>
<name>A0A512TRH2_CLOBU</name>
<evidence type="ECO:0000256" key="1">
    <source>
        <dbReference type="ARBA" id="ARBA00022729"/>
    </source>
</evidence>
<dbReference type="Proteomes" id="UP000321089">
    <property type="component" value="Unassembled WGS sequence"/>
</dbReference>
<gene>
    <name evidence="4" type="ORF">CBU02nite_31970</name>
</gene>
<dbReference type="RefSeq" id="WP_146869030.1">
    <property type="nucleotide sequence ID" value="NZ_BKBC01000057.1"/>
</dbReference>
<feature type="signal peptide" evidence="2">
    <location>
        <begin position="1"/>
        <end position="21"/>
    </location>
</feature>
<dbReference type="SMART" id="SM00062">
    <property type="entry name" value="PBPb"/>
    <property type="match status" value="1"/>
</dbReference>